<proteinExistence type="predicted"/>
<comment type="caution">
    <text evidence="3">The sequence shown here is derived from an EMBL/GenBank/DDBJ whole genome shotgun (WGS) entry which is preliminary data.</text>
</comment>
<reference evidence="3 4" key="1">
    <citation type="submission" date="2024-04" db="EMBL/GenBank/DDBJ databases">
        <title>Tritrichomonas musculus Genome.</title>
        <authorList>
            <person name="Alves-Ferreira E."/>
            <person name="Grigg M."/>
            <person name="Lorenzi H."/>
            <person name="Galac M."/>
        </authorList>
    </citation>
    <scope>NUCLEOTIDE SEQUENCE [LARGE SCALE GENOMIC DNA]</scope>
    <source>
        <strain evidence="3 4">EAF2021</strain>
    </source>
</reference>
<evidence type="ECO:0000313" key="4">
    <source>
        <dbReference type="Proteomes" id="UP001470230"/>
    </source>
</evidence>
<name>A0ABR2L5J8_9EUKA</name>
<evidence type="ECO:0000256" key="1">
    <source>
        <dbReference type="SAM" id="Phobius"/>
    </source>
</evidence>
<keyword evidence="4" id="KW-1185">Reference proteome</keyword>
<organism evidence="3 4">
    <name type="scientific">Tritrichomonas musculus</name>
    <dbReference type="NCBI Taxonomy" id="1915356"/>
    <lineage>
        <taxon>Eukaryota</taxon>
        <taxon>Metamonada</taxon>
        <taxon>Parabasalia</taxon>
        <taxon>Tritrichomonadida</taxon>
        <taxon>Tritrichomonadidae</taxon>
        <taxon>Tritrichomonas</taxon>
    </lineage>
</organism>
<keyword evidence="2" id="KW-0732">Signal</keyword>
<keyword evidence="1" id="KW-0812">Transmembrane</keyword>
<gene>
    <name evidence="3" type="ORF">M9Y10_000920</name>
</gene>
<feature type="signal peptide" evidence="2">
    <location>
        <begin position="1"/>
        <end position="19"/>
    </location>
</feature>
<feature type="transmembrane region" description="Helical" evidence="1">
    <location>
        <begin position="752"/>
        <end position="775"/>
    </location>
</feature>
<evidence type="ECO:0000313" key="3">
    <source>
        <dbReference type="EMBL" id="KAK8898628.1"/>
    </source>
</evidence>
<sequence>MFQFLLFLFFSFSFQFSFVDEINKVPDPVIDVPISIVFFGNHPIVSPKVIKTDFANKWFKNLGHVIQQKVKKSSQYYFSSQEIKYPPIRYKFNFNVFNISEKDNQALENVFLYVSRPGSQFIKEDFKIIHPYSIQDLFDSFIEYYKIKGYVFFVYANNQTQFQFCEGISYNEYISIVENRSDYETEIKYYRYGHEHPIGSFDRKLSWSAHINNLLNKSNPNEGFGNWSTAESVYKNMIGYDDLKNELNNLSTINQCYPYWVISSHDSDSRYRSSRSFFMDVSTFAQSSITGESNEDSPTISEKMQDAIHSFESICNAQRSVNIDYCMKLEKYITDLRAEMVAFGSKKSYQSLERFLSNASSIILDALKTQIAPTIPSYDIELPDTFHISFMTIGKKPEYFKHIDFNRMFDDYSIGRTKTNLQQESAKLIEWPMIVLPLFNASYIFQTYNDYFNFTNLSRHKYLYDLMNIQYISAESLREPLQYKTVNPKLYKSENNEVVRDVVSIIVFPENNKVFQPILINGNTDSFAFDLVSLSIANNIDDEFLQNSKDTKTNQENHVFDDNGLSYKLDSLYVYNYDFRPNSVIRSTLIHMYGLTPSKRWRSLSIMCPFSQHTTLNQVSRDVAYRNSVWFELGKTKTRINKHSTRVIKLLKLARQLTADSTTKRAAVAFSEDALISMAVDLRIQMDEVLRYASELNFEEMLEAVKHLRSKRKLLTNKLKNVSAELELQLCEYAPAHLIVKEQSILDKTDKLAALLFPIWITVLSASVFGAIYVFTNRMKLN</sequence>
<evidence type="ECO:0000256" key="2">
    <source>
        <dbReference type="SAM" id="SignalP"/>
    </source>
</evidence>
<dbReference type="EMBL" id="JAPFFF010000001">
    <property type="protein sequence ID" value="KAK8898628.1"/>
    <property type="molecule type" value="Genomic_DNA"/>
</dbReference>
<feature type="chain" id="PRO_5045909224" evidence="2">
    <location>
        <begin position="20"/>
        <end position="782"/>
    </location>
</feature>
<dbReference type="Proteomes" id="UP001470230">
    <property type="component" value="Unassembled WGS sequence"/>
</dbReference>
<protein>
    <submittedName>
        <fullName evidence="3">Uncharacterized protein</fullName>
    </submittedName>
</protein>
<keyword evidence="1" id="KW-1133">Transmembrane helix</keyword>
<accession>A0ABR2L5J8</accession>
<keyword evidence="1" id="KW-0472">Membrane</keyword>